<dbReference type="Pfam" id="PF22603">
    <property type="entry name" value="RAE1_2_domI_C"/>
    <property type="match status" value="1"/>
</dbReference>
<dbReference type="GO" id="GO:0005829">
    <property type="term" value="C:cytosol"/>
    <property type="evidence" value="ECO:0007669"/>
    <property type="project" value="UniProtKB-SubCell"/>
</dbReference>
<feature type="compositionally biased region" description="Basic and acidic residues" evidence="4">
    <location>
        <begin position="161"/>
        <end position="178"/>
    </location>
</feature>
<dbReference type="InterPro" id="IPR018203">
    <property type="entry name" value="GDP_dissociation_inhibitor"/>
</dbReference>
<dbReference type="PANTHER" id="PTHR11787">
    <property type="entry name" value="RAB GDP-DISSOCIATION INHIBITOR"/>
    <property type="match status" value="1"/>
</dbReference>
<dbReference type="PANTHER" id="PTHR11787:SF4">
    <property type="entry name" value="CHM, RAB ESCORT PROTEIN 1"/>
    <property type="match status" value="1"/>
</dbReference>
<comment type="caution">
    <text evidence="6">The sequence shown here is derived from an EMBL/GenBank/DDBJ whole genome shotgun (WGS) entry which is preliminary data.</text>
</comment>
<evidence type="ECO:0000256" key="4">
    <source>
        <dbReference type="SAM" id="MobiDB-lite"/>
    </source>
</evidence>
<evidence type="ECO:0000313" key="7">
    <source>
        <dbReference type="Proteomes" id="UP001209878"/>
    </source>
</evidence>
<accession>A0AAD9K3T1</accession>
<dbReference type="Proteomes" id="UP001209878">
    <property type="component" value="Unassembled WGS sequence"/>
</dbReference>
<comment type="subcellular location">
    <subcellularLocation>
        <location evidence="1">Cytoplasm</location>
        <location evidence="1">Cytosol</location>
    </subcellularLocation>
</comment>
<dbReference type="GO" id="GO:0005096">
    <property type="term" value="F:GTPase activator activity"/>
    <property type="evidence" value="ECO:0007669"/>
    <property type="project" value="UniProtKB-KW"/>
</dbReference>
<feature type="region of interest" description="Disordered" evidence="4">
    <location>
        <begin position="113"/>
        <end position="198"/>
    </location>
</feature>
<gene>
    <name evidence="6" type="ORF">NP493_1455g00001</name>
</gene>
<feature type="compositionally biased region" description="Basic and acidic residues" evidence="4">
    <location>
        <begin position="188"/>
        <end position="198"/>
    </location>
</feature>
<proteinExistence type="predicted"/>
<evidence type="ECO:0000256" key="2">
    <source>
        <dbReference type="ARBA" id="ARBA00022468"/>
    </source>
</evidence>
<dbReference type="GO" id="GO:0007264">
    <property type="term" value="P:small GTPase-mediated signal transduction"/>
    <property type="evidence" value="ECO:0007669"/>
    <property type="project" value="InterPro"/>
</dbReference>
<evidence type="ECO:0000256" key="1">
    <source>
        <dbReference type="ARBA" id="ARBA00004514"/>
    </source>
</evidence>
<dbReference type="Gene3D" id="3.30.519.10">
    <property type="entry name" value="Guanine Nucleotide Dissociation Inhibitor, domain 2"/>
    <property type="match status" value="1"/>
</dbReference>
<sequence>MLLSYLVHLTCQSTDNAETDLTSTVQQLFQENNYEDADLGADDTKPRVLWSLYFSMTDVTSSCLHCHIADNVVVVSGPDASLDFDHSIEEARKIFEQICGTEEEFLPAAPAPEDIIYDDGEGKTPADSGFSSCARKEGSGDGTGNGKATSGDVIGEGEGEGEGRKTEEKREAEEKESGDMLEGATQGEGDKEMEGRKT</sequence>
<dbReference type="EMBL" id="JAODUO010001455">
    <property type="protein sequence ID" value="KAK2163543.1"/>
    <property type="molecule type" value="Genomic_DNA"/>
</dbReference>
<dbReference type="InterPro" id="IPR054420">
    <property type="entry name" value="RAE1_2_domI_C"/>
</dbReference>
<dbReference type="AlphaFoldDB" id="A0AAD9K3T1"/>
<evidence type="ECO:0000256" key="3">
    <source>
        <dbReference type="ARBA" id="ARBA00022490"/>
    </source>
</evidence>
<dbReference type="GO" id="GO:0005968">
    <property type="term" value="C:Rab-protein geranylgeranyltransferase complex"/>
    <property type="evidence" value="ECO:0007669"/>
    <property type="project" value="InterPro"/>
</dbReference>
<name>A0AAD9K3T1_RIDPI</name>
<dbReference type="SUPFAM" id="SSF54373">
    <property type="entry name" value="FAD-linked reductases, C-terminal domain"/>
    <property type="match status" value="1"/>
</dbReference>
<keyword evidence="7" id="KW-1185">Reference proteome</keyword>
<dbReference type="GO" id="GO:0016192">
    <property type="term" value="P:vesicle-mediated transport"/>
    <property type="evidence" value="ECO:0007669"/>
    <property type="project" value="TreeGrafter"/>
</dbReference>
<evidence type="ECO:0000313" key="6">
    <source>
        <dbReference type="EMBL" id="KAK2163543.1"/>
    </source>
</evidence>
<protein>
    <recommendedName>
        <fullName evidence="5">RAE1/2 domain-containing protein</fullName>
    </recommendedName>
</protein>
<reference evidence="6" key="1">
    <citation type="journal article" date="2023" name="Mol. Biol. Evol.">
        <title>Third-Generation Sequencing Reveals the Adaptive Role of the Epigenome in Three Deep-Sea Polychaetes.</title>
        <authorList>
            <person name="Perez M."/>
            <person name="Aroh O."/>
            <person name="Sun Y."/>
            <person name="Lan Y."/>
            <person name="Juniper S.K."/>
            <person name="Young C.R."/>
            <person name="Angers B."/>
            <person name="Qian P.Y."/>
        </authorList>
    </citation>
    <scope>NUCLEOTIDE SEQUENCE</scope>
    <source>
        <strain evidence="6">R07B-5</strain>
    </source>
</reference>
<feature type="domain" description="RAE1/2" evidence="5">
    <location>
        <begin position="4"/>
        <end position="80"/>
    </location>
</feature>
<organism evidence="6 7">
    <name type="scientific">Ridgeia piscesae</name>
    <name type="common">Tubeworm</name>
    <dbReference type="NCBI Taxonomy" id="27915"/>
    <lineage>
        <taxon>Eukaryota</taxon>
        <taxon>Metazoa</taxon>
        <taxon>Spiralia</taxon>
        <taxon>Lophotrochozoa</taxon>
        <taxon>Annelida</taxon>
        <taxon>Polychaeta</taxon>
        <taxon>Sedentaria</taxon>
        <taxon>Canalipalpata</taxon>
        <taxon>Sabellida</taxon>
        <taxon>Siboglinidae</taxon>
        <taxon>Ridgeia</taxon>
    </lineage>
</organism>
<keyword evidence="2" id="KW-0343">GTPase activation</keyword>
<dbReference type="GO" id="GO:0006886">
    <property type="term" value="P:intracellular protein transport"/>
    <property type="evidence" value="ECO:0007669"/>
    <property type="project" value="InterPro"/>
</dbReference>
<keyword evidence="3" id="KW-0963">Cytoplasm</keyword>
<dbReference type="GO" id="GO:0005634">
    <property type="term" value="C:nucleus"/>
    <property type="evidence" value="ECO:0007669"/>
    <property type="project" value="TreeGrafter"/>
</dbReference>
<dbReference type="InterPro" id="IPR001738">
    <property type="entry name" value="Rab_escort"/>
</dbReference>
<dbReference type="PRINTS" id="PR00893">
    <property type="entry name" value="RABESCORT"/>
</dbReference>
<evidence type="ECO:0000259" key="5">
    <source>
        <dbReference type="Pfam" id="PF22603"/>
    </source>
</evidence>
<dbReference type="GO" id="GO:0005092">
    <property type="term" value="F:GDP-dissociation inhibitor activity"/>
    <property type="evidence" value="ECO:0007669"/>
    <property type="project" value="InterPro"/>
</dbReference>